<dbReference type="SMART" id="SM00450">
    <property type="entry name" value="RHOD"/>
    <property type="match status" value="1"/>
</dbReference>
<dbReference type="GO" id="GO:0004792">
    <property type="term" value="F:thiosulfate-cyanide sulfurtransferase activity"/>
    <property type="evidence" value="ECO:0007669"/>
    <property type="project" value="TreeGrafter"/>
</dbReference>
<organism evidence="4">
    <name type="scientific">marine metagenome</name>
    <dbReference type="NCBI Taxonomy" id="408172"/>
    <lineage>
        <taxon>unclassified sequences</taxon>
        <taxon>metagenomes</taxon>
        <taxon>ecological metagenomes</taxon>
    </lineage>
</organism>
<dbReference type="EMBL" id="UINC01196291">
    <property type="protein sequence ID" value="SVE13230.1"/>
    <property type="molecule type" value="Genomic_DNA"/>
</dbReference>
<dbReference type="PROSITE" id="PS50206">
    <property type="entry name" value="RHODANESE_3"/>
    <property type="match status" value="2"/>
</dbReference>
<feature type="domain" description="Rhodanese" evidence="3">
    <location>
        <begin position="2"/>
        <end position="37"/>
    </location>
</feature>
<dbReference type="AlphaFoldDB" id="A0A383B0B0"/>
<feature type="domain" description="Rhodanese" evidence="3">
    <location>
        <begin position="68"/>
        <end position="181"/>
    </location>
</feature>
<gene>
    <name evidence="4" type="ORF">METZ01_LOCUS466084</name>
</gene>
<dbReference type="InterPro" id="IPR001763">
    <property type="entry name" value="Rhodanese-like_dom"/>
</dbReference>
<name>A0A383B0B0_9ZZZZ</name>
<accession>A0A383B0B0</accession>
<dbReference type="Pfam" id="PF00581">
    <property type="entry name" value="Rhodanese"/>
    <property type="match status" value="1"/>
</dbReference>
<evidence type="ECO:0000256" key="2">
    <source>
        <dbReference type="ARBA" id="ARBA00022737"/>
    </source>
</evidence>
<keyword evidence="2" id="KW-0677">Repeat</keyword>
<dbReference type="Gene3D" id="3.40.250.10">
    <property type="entry name" value="Rhodanese-like domain"/>
    <property type="match status" value="2"/>
</dbReference>
<evidence type="ECO:0000259" key="3">
    <source>
        <dbReference type="PROSITE" id="PS50206"/>
    </source>
</evidence>
<keyword evidence="1" id="KW-0808">Transferase</keyword>
<dbReference type="InterPro" id="IPR036873">
    <property type="entry name" value="Rhodanese-like_dom_sf"/>
</dbReference>
<dbReference type="CDD" id="cd01449">
    <property type="entry name" value="TST_Repeat_2"/>
    <property type="match status" value="1"/>
</dbReference>
<protein>
    <recommendedName>
        <fullName evidence="3">Rhodanese domain-containing protein</fullName>
    </recommendedName>
</protein>
<evidence type="ECO:0000313" key="4">
    <source>
        <dbReference type="EMBL" id="SVE13230.1"/>
    </source>
</evidence>
<dbReference type="InterPro" id="IPR045078">
    <property type="entry name" value="TST/MPST-like"/>
</dbReference>
<dbReference type="PANTHER" id="PTHR11364">
    <property type="entry name" value="THIOSULFATE SULFERTANSFERASE"/>
    <property type="match status" value="1"/>
</dbReference>
<reference evidence="4" key="1">
    <citation type="submission" date="2018-05" db="EMBL/GenBank/DDBJ databases">
        <authorList>
            <person name="Lanie J.A."/>
            <person name="Ng W.-L."/>
            <person name="Kazmierczak K.M."/>
            <person name="Andrzejewski T.M."/>
            <person name="Davidsen T.M."/>
            <person name="Wayne K.J."/>
            <person name="Tettelin H."/>
            <person name="Glass J.I."/>
            <person name="Rusch D."/>
            <person name="Podicherti R."/>
            <person name="Tsui H.-C.T."/>
            <person name="Winkler M.E."/>
        </authorList>
    </citation>
    <scope>NUCLEOTIDE SEQUENCE</scope>
</reference>
<dbReference type="PANTHER" id="PTHR11364:SF27">
    <property type="entry name" value="SULFURTRANSFERASE"/>
    <property type="match status" value="1"/>
</dbReference>
<dbReference type="SUPFAM" id="SSF52821">
    <property type="entry name" value="Rhodanese/Cell cycle control phosphatase"/>
    <property type="match status" value="2"/>
</dbReference>
<sequence length="188" mass="20307">MAVRLWWLLRHWLRHPTASVLDGGFTGWREAGYEVEIPTNLPSPGCYTRIPNPLVVATTEEISTVVGAGQDLTLIDAREGARFRGEIEPVDSVGGHIPGARNFPLTTNIAKDGKWLATPQLKENWSNILGDGESSEAVVMCGSGVTACHLILSSNLAGMGTPKLYVGSWSEWIRDSARPIAVGDEPDS</sequence>
<proteinExistence type="predicted"/>
<evidence type="ECO:0000256" key="1">
    <source>
        <dbReference type="ARBA" id="ARBA00022679"/>
    </source>
</evidence>